<dbReference type="EMBL" id="CMVM020000049">
    <property type="status" value="NOT_ANNOTATED_CDS"/>
    <property type="molecule type" value="Genomic_DNA"/>
</dbReference>
<dbReference type="EnsemblMetazoa" id="OVOC1648.1">
    <property type="protein sequence ID" value="OVOC1648.1"/>
    <property type="gene ID" value="WBGene00238457"/>
</dbReference>
<dbReference type="AlphaFoldDB" id="A0A8R1TPI2"/>
<evidence type="ECO:0000313" key="2">
    <source>
        <dbReference type="Proteomes" id="UP000024404"/>
    </source>
</evidence>
<organism evidence="1 2">
    <name type="scientific">Onchocerca volvulus</name>
    <dbReference type="NCBI Taxonomy" id="6282"/>
    <lineage>
        <taxon>Eukaryota</taxon>
        <taxon>Metazoa</taxon>
        <taxon>Ecdysozoa</taxon>
        <taxon>Nematoda</taxon>
        <taxon>Chromadorea</taxon>
        <taxon>Rhabditida</taxon>
        <taxon>Spirurina</taxon>
        <taxon>Spiruromorpha</taxon>
        <taxon>Filarioidea</taxon>
        <taxon>Onchocercidae</taxon>
        <taxon>Onchocerca</taxon>
    </lineage>
</organism>
<dbReference type="Proteomes" id="UP000024404">
    <property type="component" value="Unassembled WGS sequence"/>
</dbReference>
<sequence>MKYEKTPFISWKIIKTVFKLLLAIKKRENHDVVKIVLSSITGKLLATFLTNEPVHFNEYKLGFWTLFNSLIRKISNYFIDSKYIDQILANIICRVIDNALILSRNINPIAHLSLKEEFDKHNLEYKTI</sequence>
<evidence type="ECO:0000313" key="1">
    <source>
        <dbReference type="EnsemblMetazoa" id="OVOC1648.1"/>
    </source>
</evidence>
<reference evidence="1" key="2">
    <citation type="submission" date="2022-06" db="UniProtKB">
        <authorList>
            <consortium name="EnsemblMetazoa"/>
        </authorList>
    </citation>
    <scope>IDENTIFICATION</scope>
</reference>
<proteinExistence type="predicted"/>
<protein>
    <submittedName>
        <fullName evidence="1">Uncharacterized protein</fullName>
    </submittedName>
</protein>
<name>A0A8R1TPI2_ONCVO</name>
<reference evidence="2" key="1">
    <citation type="submission" date="2013-10" db="EMBL/GenBank/DDBJ databases">
        <title>Genome sequencing of Onchocerca volvulus.</title>
        <authorList>
            <person name="Cotton J."/>
            <person name="Tsai J."/>
            <person name="Stanley E."/>
            <person name="Tracey A."/>
            <person name="Holroyd N."/>
            <person name="Lustigman S."/>
            <person name="Berriman M."/>
        </authorList>
    </citation>
    <scope>NUCLEOTIDE SEQUENCE</scope>
</reference>
<accession>A0A8R1TPI2</accession>
<keyword evidence="2" id="KW-1185">Reference proteome</keyword>